<gene>
    <name evidence="2" type="ORF">SAMN04488693_13417</name>
</gene>
<dbReference type="AlphaFoldDB" id="A0A1G8PJB2"/>
<dbReference type="RefSeq" id="WP_090588426.1">
    <property type="nucleotide sequence ID" value="NZ_FNDT01000034.1"/>
</dbReference>
<dbReference type="EMBL" id="FNDT01000034">
    <property type="protein sequence ID" value="SDI92436.1"/>
    <property type="molecule type" value="Genomic_DNA"/>
</dbReference>
<dbReference type="Proteomes" id="UP000199258">
    <property type="component" value="Unassembled WGS sequence"/>
</dbReference>
<evidence type="ECO:0000259" key="1">
    <source>
        <dbReference type="PROSITE" id="PS50911"/>
    </source>
</evidence>
<dbReference type="OrthoDB" id="5496837at2"/>
<sequence length="355" mass="37349">MKSKGLFYAALAVVPALFFGLILLVVLLGGTEQPASANDCTPTNSSDIVPGDLPTESVAGYSGEQLVNAALIVSAGKALNLSVKGQTIGVMTAMGESSLQVLDRGDGAGPDSRGLFQQRDNGAWGSYEDRMDPATSATNFFKALQKVEGWESLSPTEAAHKAQRNADPFHYEPYWADAIDVVAAVADIEGLETCLSGGPQLGGEGDDLPWPNAPFCAIGGTCPPGAVSSLGMYNRECTDFALWRLNAMAGVTSEPWKFHNSDLALGNAETWINAWHRQGWDTGQEPEVGAVAYYAANVGGAGAVGHVAIVAGINDDGTVAIEEYNGMAPPNDHQYSTRNIQPGEVSAYLYFPGDD</sequence>
<dbReference type="SUPFAM" id="SSF54001">
    <property type="entry name" value="Cysteine proteinases"/>
    <property type="match status" value="1"/>
</dbReference>
<name>A0A1G8PJB2_9MICC</name>
<evidence type="ECO:0000313" key="2">
    <source>
        <dbReference type="EMBL" id="SDI92436.1"/>
    </source>
</evidence>
<feature type="domain" description="Peptidase C51" evidence="1">
    <location>
        <begin position="212"/>
        <end position="352"/>
    </location>
</feature>
<dbReference type="Pfam" id="PF05257">
    <property type="entry name" value="CHAP"/>
    <property type="match status" value="1"/>
</dbReference>
<dbReference type="STRING" id="335973.SAMN04488693_13417"/>
<protein>
    <submittedName>
        <fullName evidence="2">CHAP domain-containing protein</fullName>
    </submittedName>
</protein>
<dbReference type="PROSITE" id="PS50911">
    <property type="entry name" value="CHAP"/>
    <property type="match status" value="1"/>
</dbReference>
<dbReference type="InterPro" id="IPR038765">
    <property type="entry name" value="Papain-like_cys_pep_sf"/>
</dbReference>
<dbReference type="Gene3D" id="3.90.1720.10">
    <property type="entry name" value="endopeptidase domain like (from Nostoc punctiforme)"/>
    <property type="match status" value="1"/>
</dbReference>
<proteinExistence type="predicted"/>
<dbReference type="InterPro" id="IPR007921">
    <property type="entry name" value="CHAP_dom"/>
</dbReference>
<accession>A0A1G8PJB2</accession>
<keyword evidence="3" id="KW-1185">Reference proteome</keyword>
<organism evidence="2 3">
    <name type="scientific">Arthrobacter subterraneus</name>
    <dbReference type="NCBI Taxonomy" id="335973"/>
    <lineage>
        <taxon>Bacteria</taxon>
        <taxon>Bacillati</taxon>
        <taxon>Actinomycetota</taxon>
        <taxon>Actinomycetes</taxon>
        <taxon>Micrococcales</taxon>
        <taxon>Micrococcaceae</taxon>
        <taxon>Arthrobacter</taxon>
    </lineage>
</organism>
<evidence type="ECO:0000313" key="3">
    <source>
        <dbReference type="Proteomes" id="UP000199258"/>
    </source>
</evidence>
<reference evidence="2 3" key="1">
    <citation type="submission" date="2016-10" db="EMBL/GenBank/DDBJ databases">
        <authorList>
            <person name="de Groot N.N."/>
        </authorList>
    </citation>
    <scope>NUCLEOTIDE SEQUENCE [LARGE SCALE GENOMIC DNA]</scope>
    <source>
        <strain evidence="2 3">NP_1H</strain>
    </source>
</reference>